<gene>
    <name evidence="2" type="ORF">DPM19_16080</name>
</gene>
<evidence type="ECO:0000313" key="2">
    <source>
        <dbReference type="EMBL" id="RAY14528.1"/>
    </source>
</evidence>
<name>A0A365H670_9ACTN</name>
<dbReference type="OrthoDB" id="4562627at2"/>
<accession>A0A365H670</accession>
<evidence type="ECO:0000259" key="1">
    <source>
        <dbReference type="Pfam" id="PF21806"/>
    </source>
</evidence>
<sequence>MIREALDGYERGRSGPGEPTFAQLLANTKHSAVHLELRDTYDPQDPEFLDWQAGGDGGVDDESWERWTGLIGSAVERGVRVRRARVVSEPLSDCARFLHSVTDKNIKAGEEVRWLPRRRAFDLFLPGADLWMFDQRLVRWNFNAGDGTDTDELEYTTDPRVVSQVVAAFELVWERATPHGEYRL</sequence>
<proteinExistence type="predicted"/>
<dbReference type="Proteomes" id="UP000251891">
    <property type="component" value="Unassembled WGS sequence"/>
</dbReference>
<comment type="caution">
    <text evidence="2">The sequence shown here is derived from an EMBL/GenBank/DDBJ whole genome shotgun (WGS) entry which is preliminary data.</text>
</comment>
<keyword evidence="3" id="KW-1185">Reference proteome</keyword>
<protein>
    <recommendedName>
        <fullName evidence="1">DUF6879 domain-containing protein</fullName>
    </recommendedName>
</protein>
<organism evidence="2 3">
    <name type="scientific">Actinomadura craniellae</name>
    <dbReference type="NCBI Taxonomy" id="2231787"/>
    <lineage>
        <taxon>Bacteria</taxon>
        <taxon>Bacillati</taxon>
        <taxon>Actinomycetota</taxon>
        <taxon>Actinomycetes</taxon>
        <taxon>Streptosporangiales</taxon>
        <taxon>Thermomonosporaceae</taxon>
        <taxon>Actinomadura</taxon>
    </lineage>
</organism>
<dbReference type="InterPro" id="IPR049244">
    <property type="entry name" value="DUF6879"/>
</dbReference>
<evidence type="ECO:0000313" key="3">
    <source>
        <dbReference type="Proteomes" id="UP000251891"/>
    </source>
</evidence>
<dbReference type="EMBL" id="QLYX01000006">
    <property type="protein sequence ID" value="RAY14528.1"/>
    <property type="molecule type" value="Genomic_DNA"/>
</dbReference>
<reference evidence="2 3" key="1">
    <citation type="submission" date="2018-06" db="EMBL/GenBank/DDBJ databases">
        <title>Actinomadura craniellae sp. nov. isolated from marine sponge Craniella sp.</title>
        <authorList>
            <person name="Li L."/>
            <person name="Xu Q.H."/>
            <person name="Lin H.W."/>
            <person name="Lu Y.H."/>
        </authorList>
    </citation>
    <scope>NUCLEOTIDE SEQUENCE [LARGE SCALE GENOMIC DNA]</scope>
    <source>
        <strain evidence="2 3">LHW63021</strain>
    </source>
</reference>
<feature type="domain" description="DUF6879" evidence="1">
    <location>
        <begin position="20"/>
        <end position="183"/>
    </location>
</feature>
<dbReference type="AlphaFoldDB" id="A0A365H670"/>
<dbReference type="Pfam" id="PF21806">
    <property type="entry name" value="DUF6879"/>
    <property type="match status" value="1"/>
</dbReference>